<dbReference type="EMBL" id="KR814486">
    <property type="protein sequence ID" value="ALN11794.1"/>
    <property type="molecule type" value="Genomic_DNA"/>
</dbReference>
<dbReference type="InterPro" id="IPR032192">
    <property type="entry name" value="GUN4_N"/>
</dbReference>
<evidence type="ECO:0000259" key="2">
    <source>
        <dbReference type="Pfam" id="PF16416"/>
    </source>
</evidence>
<keyword evidence="3" id="KW-0934">Plastid</keyword>
<evidence type="ECO:0000313" key="3">
    <source>
        <dbReference type="EMBL" id="ALN11794.1"/>
    </source>
</evidence>
<sequence length="238" mass="28167">MDNQITTNNIDRQIKKLEGNLSAEQQIILIEQLCAEGEIGEKSLINYLINRRIINKQKIHLLDGLIFEKLYNTKNHEIMIQLNQNFKQGIIQLSNTLTFNYQPLQELLIKQNFQEADKLTQQYLCKLAGLDTDKTRTWLYFTDISIIPSEDLLSLDLLWQTYSRGKFGFSVQRRIWITHQCKWNIFWQTIGWTKQNIPCRYPKEFIWTLDAPKGHLPLFNQLRGVQVLSALFNHIVWQ</sequence>
<geneLocation type="plastid" evidence="3"/>
<feature type="domain" description="GUN4-like" evidence="1">
    <location>
        <begin position="98"/>
        <end position="234"/>
    </location>
</feature>
<dbReference type="InterPro" id="IPR037215">
    <property type="entry name" value="GUN4-like_sf"/>
</dbReference>
<name>A0A1B0TI06_9FLOR</name>
<protein>
    <recommendedName>
        <fullName evidence="4">GUN4-like domain-containing protein</fullName>
    </recommendedName>
</protein>
<dbReference type="AlphaFoldDB" id="A0A1B0TI06"/>
<dbReference type="SUPFAM" id="SSF48371">
    <property type="entry name" value="ARM repeat"/>
    <property type="match status" value="1"/>
</dbReference>
<dbReference type="Pfam" id="PF05419">
    <property type="entry name" value="GUN4"/>
    <property type="match status" value="1"/>
</dbReference>
<evidence type="ECO:0008006" key="4">
    <source>
        <dbReference type="Google" id="ProtNLM"/>
    </source>
</evidence>
<dbReference type="Gene3D" id="1.10.10.1770">
    <property type="entry name" value="Gun4-like"/>
    <property type="match status" value="1"/>
</dbReference>
<dbReference type="CDD" id="cd16383">
    <property type="entry name" value="GUN4"/>
    <property type="match status" value="1"/>
</dbReference>
<dbReference type="GeneID" id="29077988"/>
<dbReference type="SUPFAM" id="SSF140869">
    <property type="entry name" value="GUN4-like"/>
    <property type="match status" value="1"/>
</dbReference>
<dbReference type="Gene3D" id="1.25.40.620">
    <property type="match status" value="1"/>
</dbReference>
<proteinExistence type="predicted"/>
<reference evidence="3" key="1">
    <citation type="journal article" date="2016" name="Bot. Marina">
        <title>Genomic and phylogenetic analysis of Ceramium cimbricum (Ceramiales, Rhodophyta) from the Atlantic and Pacific Oceans supports the naming of a new invasive Pacific entity Ceramium sungminbooi sp. nov.</title>
        <authorList>
            <person name="Hughey J.R."/>
            <person name="Boo G.H."/>
        </authorList>
    </citation>
    <scope>NUCLEOTIDE SEQUENCE</scope>
</reference>
<dbReference type="InterPro" id="IPR008629">
    <property type="entry name" value="GUN4-like"/>
</dbReference>
<dbReference type="RefSeq" id="YP_009300428.1">
    <property type="nucleotide sequence ID" value="NC_031211.1"/>
</dbReference>
<dbReference type="GO" id="GO:0046906">
    <property type="term" value="F:tetrapyrrole binding"/>
    <property type="evidence" value="ECO:0007669"/>
    <property type="project" value="TreeGrafter"/>
</dbReference>
<accession>A0A1B0TI06</accession>
<dbReference type="PANTHER" id="PTHR34800:SF1">
    <property type="entry name" value="TETRAPYRROLE-BINDING PROTEIN, CHLOROPLASTIC"/>
    <property type="match status" value="1"/>
</dbReference>
<gene>
    <name evidence="3" type="primary">orf238</name>
</gene>
<organism evidence="3">
    <name type="scientific">Campylaephora sungminbooi</name>
    <dbReference type="NCBI Taxonomy" id="1896769"/>
    <lineage>
        <taxon>Eukaryota</taxon>
        <taxon>Rhodophyta</taxon>
        <taxon>Florideophyceae</taxon>
        <taxon>Rhodymeniophycidae</taxon>
        <taxon>Ceramiales</taxon>
        <taxon>Ceramiaceae</taxon>
        <taxon>Campylaephora</taxon>
    </lineage>
</organism>
<feature type="domain" description="GUN4 N-terminal ARM-like repeat" evidence="2">
    <location>
        <begin position="9"/>
        <end position="86"/>
    </location>
</feature>
<dbReference type="Pfam" id="PF16416">
    <property type="entry name" value="GUN4_N"/>
    <property type="match status" value="1"/>
</dbReference>
<dbReference type="PANTHER" id="PTHR34800">
    <property type="entry name" value="TETRAPYRROLE-BINDING PROTEIN, CHLOROPLASTIC"/>
    <property type="match status" value="1"/>
</dbReference>
<dbReference type="EMBL" id="KR025491">
    <property type="protein sequence ID" value="AKU47347.1"/>
    <property type="molecule type" value="Genomic_DNA"/>
</dbReference>
<evidence type="ECO:0000259" key="1">
    <source>
        <dbReference type="Pfam" id="PF05419"/>
    </source>
</evidence>
<dbReference type="InterPro" id="IPR016024">
    <property type="entry name" value="ARM-type_fold"/>
</dbReference>